<proteinExistence type="predicted"/>
<evidence type="ECO:0000259" key="1">
    <source>
        <dbReference type="Pfam" id="PF20722"/>
    </source>
</evidence>
<name>A0A0D2NNI5_HYPSF</name>
<dbReference type="Pfam" id="PF18759">
    <property type="entry name" value="Plavaka"/>
    <property type="match status" value="2"/>
</dbReference>
<evidence type="ECO:0000313" key="2">
    <source>
        <dbReference type="EMBL" id="KJA18321.1"/>
    </source>
</evidence>
<accession>A0A0D2NNI5</accession>
<feature type="domain" description="DUF6830" evidence="1">
    <location>
        <begin position="636"/>
        <end position="747"/>
    </location>
</feature>
<dbReference type="InterPro" id="IPR049233">
    <property type="entry name" value="DUF6830"/>
</dbReference>
<protein>
    <recommendedName>
        <fullName evidence="1">DUF6830 domain-containing protein</fullName>
    </recommendedName>
</protein>
<dbReference type="InterPro" id="IPR041078">
    <property type="entry name" value="Plavaka"/>
</dbReference>
<dbReference type="OMA" id="ERCHITH"/>
<dbReference type="EMBL" id="KN817590">
    <property type="protein sequence ID" value="KJA18321.1"/>
    <property type="molecule type" value="Genomic_DNA"/>
</dbReference>
<evidence type="ECO:0000313" key="3">
    <source>
        <dbReference type="Proteomes" id="UP000054270"/>
    </source>
</evidence>
<dbReference type="OrthoDB" id="3232986at2759"/>
<organism evidence="2 3">
    <name type="scientific">Hypholoma sublateritium (strain FD-334 SS-4)</name>
    <dbReference type="NCBI Taxonomy" id="945553"/>
    <lineage>
        <taxon>Eukaryota</taxon>
        <taxon>Fungi</taxon>
        <taxon>Dikarya</taxon>
        <taxon>Basidiomycota</taxon>
        <taxon>Agaricomycotina</taxon>
        <taxon>Agaricomycetes</taxon>
        <taxon>Agaricomycetidae</taxon>
        <taxon>Agaricales</taxon>
        <taxon>Agaricineae</taxon>
        <taxon>Strophariaceae</taxon>
        <taxon>Hypholoma</taxon>
    </lineage>
</organism>
<dbReference type="Pfam" id="PF20722">
    <property type="entry name" value="DUF6830"/>
    <property type="match status" value="1"/>
</dbReference>
<keyword evidence="3" id="KW-1185">Reference proteome</keyword>
<dbReference type="Proteomes" id="UP000054270">
    <property type="component" value="Unassembled WGS sequence"/>
</dbReference>
<dbReference type="AlphaFoldDB" id="A0A0D2NNI5"/>
<gene>
    <name evidence="2" type="ORF">HYPSUDRAFT_145116</name>
</gene>
<sequence length="885" mass="100245">MSPSVALNESQTGLFYKVYHPNRAHYAPGGKNLLQSINNDRFAANRHDNPHYPFADKDEWELVKWFTDASLTQQQIDAFLQLGYAKRNLLSLKSARDIRARIEMLPEVPRWQHQIINIPGGYRTKTPITLYWRNPLDVVKDLYRNPIFSSRLMPGHTFVGIVLASDKTPLTIGTGNREMHPVLLSLANIDAGVRMKATSRAFALIAYLPIVKFSDVTDHEQSILKARLYHWCLDIILQPLKIAERQGETMSDASGLLRVVHTPLAAWIADYPEQQLLACIAGNQSPVTTAFLQNFGDGTARPPRTRQLTLDAIKEVLQEHSTIPNVDAIRAGRALEPFWRACQQRGLSSVDSPFWSDWGDACPSAFLTHDPLHGLHKFFWDHIVKWAVNIMTGPELDARLKCIQPRVGVRHWAQGVSGLKQVTGREYRELEKVFIAAINGGVNPPVMCAMRSLVDFIFQSQNLLFYGETFHALSEALREFHWYKTAVIAAGGRLGKNGVINHFRIPKLEMLHIIGRSARLLGAPYQWTSDITERCHITHVKTPYRMSNRREHHSQCVRYMDRVEKMNVFGLFAALTSNEASLLNDIVTETNDMADHYPEQTWLSRVLPEEEAVSTKHFKARTNLFGKKTSIVSDDEMTAIYLNVKPHFKALSISTIANLYNLPDLRGALGDYFQKLSYLDRSGQRRSRADCSMPTSLFHVWQKFRIQHRSFQDSRIVAPHQTVEALPPDSTKLPFGRCNTVLVSGDNGDCTFAVSEGCRVIQIRIILQPVLSNASTDPPPYLVYGEFFKFATEHTSIDEAQANTSVYTPVPGIDMFQVNRHKRSNGSRMGDIVPLDRILQVVELVPKHGLHIDPSLDCDNSLEGDTFFLNNFSNKENFHAILSYQ</sequence>
<reference evidence="3" key="1">
    <citation type="submission" date="2014-04" db="EMBL/GenBank/DDBJ databases">
        <title>Evolutionary Origins and Diversification of the Mycorrhizal Mutualists.</title>
        <authorList>
            <consortium name="DOE Joint Genome Institute"/>
            <consortium name="Mycorrhizal Genomics Consortium"/>
            <person name="Kohler A."/>
            <person name="Kuo A."/>
            <person name="Nagy L.G."/>
            <person name="Floudas D."/>
            <person name="Copeland A."/>
            <person name="Barry K.W."/>
            <person name="Cichocki N."/>
            <person name="Veneault-Fourrey C."/>
            <person name="LaButti K."/>
            <person name="Lindquist E.A."/>
            <person name="Lipzen A."/>
            <person name="Lundell T."/>
            <person name="Morin E."/>
            <person name="Murat C."/>
            <person name="Riley R."/>
            <person name="Ohm R."/>
            <person name="Sun H."/>
            <person name="Tunlid A."/>
            <person name="Henrissat B."/>
            <person name="Grigoriev I.V."/>
            <person name="Hibbett D.S."/>
            <person name="Martin F."/>
        </authorList>
    </citation>
    <scope>NUCLEOTIDE SEQUENCE [LARGE SCALE GENOMIC DNA]</scope>
    <source>
        <strain evidence="3">FD-334 SS-4</strain>
    </source>
</reference>